<dbReference type="EMBL" id="CALNXI010000553">
    <property type="protein sequence ID" value="CAH3029113.1"/>
    <property type="molecule type" value="Genomic_DNA"/>
</dbReference>
<protein>
    <submittedName>
        <fullName evidence="1">Uncharacterized protein</fullName>
    </submittedName>
</protein>
<evidence type="ECO:0000313" key="1">
    <source>
        <dbReference type="EMBL" id="CAH3029113.1"/>
    </source>
</evidence>
<accession>A0ABN8MKC7</accession>
<comment type="caution">
    <text evidence="1">The sequence shown here is derived from an EMBL/GenBank/DDBJ whole genome shotgun (WGS) entry which is preliminary data.</text>
</comment>
<dbReference type="Proteomes" id="UP001159427">
    <property type="component" value="Unassembled WGS sequence"/>
</dbReference>
<organism evidence="1 2">
    <name type="scientific">Porites evermanni</name>
    <dbReference type="NCBI Taxonomy" id="104178"/>
    <lineage>
        <taxon>Eukaryota</taxon>
        <taxon>Metazoa</taxon>
        <taxon>Cnidaria</taxon>
        <taxon>Anthozoa</taxon>
        <taxon>Hexacorallia</taxon>
        <taxon>Scleractinia</taxon>
        <taxon>Fungiina</taxon>
        <taxon>Poritidae</taxon>
        <taxon>Porites</taxon>
    </lineage>
</organism>
<gene>
    <name evidence="1" type="ORF">PEVE_00035575</name>
</gene>
<evidence type="ECO:0000313" key="2">
    <source>
        <dbReference type="Proteomes" id="UP001159427"/>
    </source>
</evidence>
<keyword evidence="2" id="KW-1185">Reference proteome</keyword>
<proteinExistence type="predicted"/>
<sequence>MTYLITLRNSCFGKRCGKSLEFCIQNLYKPCKHPASFDTFFPVSLMCFSIFKNICYYPSLNIKNNNYSVGFWLVYLAEIKCLVLN</sequence>
<reference evidence="1 2" key="1">
    <citation type="submission" date="2022-05" db="EMBL/GenBank/DDBJ databases">
        <authorList>
            <consortium name="Genoscope - CEA"/>
            <person name="William W."/>
        </authorList>
    </citation>
    <scope>NUCLEOTIDE SEQUENCE [LARGE SCALE GENOMIC DNA]</scope>
</reference>
<name>A0ABN8MKC7_9CNID</name>